<keyword evidence="4" id="KW-0413">Isomerase</keyword>
<dbReference type="SUPFAM" id="SSF56529">
    <property type="entry name" value="FAH"/>
    <property type="match status" value="1"/>
</dbReference>
<dbReference type="GO" id="GO:0046872">
    <property type="term" value="F:metal ion binding"/>
    <property type="evidence" value="ECO:0007669"/>
    <property type="project" value="UniProtKB-KW"/>
</dbReference>
<organism evidence="4 5">
    <name type="scientific">Secundilactobacillus kimchicus JCM 15530</name>
    <dbReference type="NCBI Taxonomy" id="1302272"/>
    <lineage>
        <taxon>Bacteria</taxon>
        <taxon>Bacillati</taxon>
        <taxon>Bacillota</taxon>
        <taxon>Bacilli</taxon>
        <taxon>Lactobacillales</taxon>
        <taxon>Lactobacillaceae</taxon>
        <taxon>Secundilactobacillus</taxon>
    </lineage>
</organism>
<dbReference type="InterPro" id="IPR051121">
    <property type="entry name" value="FAH"/>
</dbReference>
<evidence type="ECO:0000256" key="1">
    <source>
        <dbReference type="ARBA" id="ARBA00010211"/>
    </source>
</evidence>
<feature type="domain" description="Fumarylacetoacetase-like C-terminal" evidence="3">
    <location>
        <begin position="62"/>
        <end position="264"/>
    </location>
</feature>
<dbReference type="InterPro" id="IPR036663">
    <property type="entry name" value="Fumarylacetoacetase_C_sf"/>
</dbReference>
<name>A0A0R1HY53_9LACO</name>
<evidence type="ECO:0000259" key="3">
    <source>
        <dbReference type="Pfam" id="PF01557"/>
    </source>
</evidence>
<gene>
    <name evidence="4" type="ORF">FC96_GL001538</name>
</gene>
<sequence length="266" mass="28796">MKIANVQGEAFILESATKGRRVLGLQPYEMAMPKFSETAKVSDVDEYQPANLGLLVNEPRQIFAVGMNFADHSAEIHEKLPKVPSIFTKFSSCLAPANTTVQLHGPKTDWETELVVVIGQAGRNISKESALDYVAGVTVGEDLSDRDVQFANSTPQFSMGKSFENYGVLGNVLTTLDEIPDLDNEVITTKLNGEIVQQAPLSQMIFKIQDLIAYLSSIVNLQPGDLIYTGTPSGTGVGRDPQVFLKPGDVLTGEITSLGQLTMTMA</sequence>
<dbReference type="PANTHER" id="PTHR42796">
    <property type="entry name" value="FUMARYLACETOACETATE HYDROLASE DOMAIN-CONTAINING PROTEIN 2A-RELATED"/>
    <property type="match status" value="1"/>
</dbReference>
<dbReference type="PATRIC" id="fig|1302272.5.peg.1555"/>
<comment type="similarity">
    <text evidence="1">Belongs to the FAH family.</text>
</comment>
<dbReference type="RefSeq" id="WP_056942269.1">
    <property type="nucleotide sequence ID" value="NZ_AZCX01000003.1"/>
</dbReference>
<protein>
    <submittedName>
        <fullName evidence="4">2-hydroxyhepta-2,4-diene-1,7-dioateisomerase 5-carboxymethyl-2-oxo-hex-3-ene-1,7-dioatedecarboxylase</fullName>
    </submittedName>
</protein>
<evidence type="ECO:0000313" key="4">
    <source>
        <dbReference type="EMBL" id="KRK48434.1"/>
    </source>
</evidence>
<dbReference type="InterPro" id="IPR011234">
    <property type="entry name" value="Fumarylacetoacetase-like_C"/>
</dbReference>
<evidence type="ECO:0000256" key="2">
    <source>
        <dbReference type="ARBA" id="ARBA00022723"/>
    </source>
</evidence>
<dbReference type="GO" id="GO:0016853">
    <property type="term" value="F:isomerase activity"/>
    <property type="evidence" value="ECO:0007669"/>
    <property type="project" value="UniProtKB-KW"/>
</dbReference>
<reference evidence="4 5" key="1">
    <citation type="journal article" date="2015" name="Genome Announc.">
        <title>Expanding the biotechnology potential of lactobacilli through comparative genomics of 213 strains and associated genera.</title>
        <authorList>
            <person name="Sun Z."/>
            <person name="Harris H.M."/>
            <person name="McCann A."/>
            <person name="Guo C."/>
            <person name="Argimon S."/>
            <person name="Zhang W."/>
            <person name="Yang X."/>
            <person name="Jeffery I.B."/>
            <person name="Cooney J.C."/>
            <person name="Kagawa T.F."/>
            <person name="Liu W."/>
            <person name="Song Y."/>
            <person name="Salvetti E."/>
            <person name="Wrobel A."/>
            <person name="Rasinkangas P."/>
            <person name="Parkhill J."/>
            <person name="Rea M.C."/>
            <person name="O'Sullivan O."/>
            <person name="Ritari J."/>
            <person name="Douillard F.P."/>
            <person name="Paul Ross R."/>
            <person name="Yang R."/>
            <person name="Briner A.E."/>
            <person name="Felis G.E."/>
            <person name="de Vos W.M."/>
            <person name="Barrangou R."/>
            <person name="Klaenhammer T.R."/>
            <person name="Caufield P.W."/>
            <person name="Cui Y."/>
            <person name="Zhang H."/>
            <person name="O'Toole P.W."/>
        </authorList>
    </citation>
    <scope>NUCLEOTIDE SEQUENCE [LARGE SCALE GENOMIC DNA]</scope>
    <source>
        <strain evidence="4 5">JCM 15530</strain>
    </source>
</reference>
<proteinExistence type="inferred from homology"/>
<evidence type="ECO:0000313" key="5">
    <source>
        <dbReference type="Proteomes" id="UP000050911"/>
    </source>
</evidence>
<dbReference type="AlphaFoldDB" id="A0A0R1HY53"/>
<dbReference type="EMBL" id="AZCX01000003">
    <property type="protein sequence ID" value="KRK48434.1"/>
    <property type="molecule type" value="Genomic_DNA"/>
</dbReference>
<accession>A0A0R1HY53</accession>
<keyword evidence="2" id="KW-0479">Metal-binding</keyword>
<dbReference type="Proteomes" id="UP000050911">
    <property type="component" value="Unassembled WGS sequence"/>
</dbReference>
<comment type="caution">
    <text evidence="4">The sequence shown here is derived from an EMBL/GenBank/DDBJ whole genome shotgun (WGS) entry which is preliminary data.</text>
</comment>
<dbReference type="STRING" id="1302272.FC96_GL001538"/>
<dbReference type="GO" id="GO:0044281">
    <property type="term" value="P:small molecule metabolic process"/>
    <property type="evidence" value="ECO:0007669"/>
    <property type="project" value="UniProtKB-ARBA"/>
</dbReference>
<dbReference type="Gene3D" id="3.90.850.10">
    <property type="entry name" value="Fumarylacetoacetase-like, C-terminal domain"/>
    <property type="match status" value="1"/>
</dbReference>
<dbReference type="PANTHER" id="PTHR42796:SF4">
    <property type="entry name" value="FUMARYLACETOACETATE HYDROLASE DOMAIN-CONTAINING PROTEIN 2A"/>
    <property type="match status" value="1"/>
</dbReference>
<dbReference type="Pfam" id="PF01557">
    <property type="entry name" value="FAA_hydrolase"/>
    <property type="match status" value="1"/>
</dbReference>
<keyword evidence="5" id="KW-1185">Reference proteome</keyword>